<feature type="domain" description="Flagellar hook-length control protein-like C-terminal" evidence="1">
    <location>
        <begin position="361"/>
        <end position="441"/>
    </location>
</feature>
<keyword evidence="3" id="KW-1185">Reference proteome</keyword>
<comment type="caution">
    <text evidence="2">The sequence shown here is derived from an EMBL/GenBank/DDBJ whole genome shotgun (WGS) entry which is preliminary data.</text>
</comment>
<name>A0ABQ0JFK7_9VIBR</name>
<dbReference type="CDD" id="cd17470">
    <property type="entry name" value="T3SS_Flik_C"/>
    <property type="match status" value="1"/>
</dbReference>
<evidence type="ECO:0000259" key="1">
    <source>
        <dbReference type="Pfam" id="PF02120"/>
    </source>
</evidence>
<dbReference type="Proteomes" id="UP000029223">
    <property type="component" value="Unassembled WGS sequence"/>
</dbReference>
<dbReference type="InterPro" id="IPR038610">
    <property type="entry name" value="FliK-like_C_sf"/>
</dbReference>
<dbReference type="PANTHER" id="PTHR37533">
    <property type="entry name" value="FLAGELLAR HOOK-LENGTH CONTROL PROTEIN"/>
    <property type="match status" value="1"/>
</dbReference>
<accession>A0ABQ0JFK7</accession>
<keyword evidence="2" id="KW-0966">Cell projection</keyword>
<protein>
    <submittedName>
        <fullName evidence="2">Flagellar hook-length control protein FliK</fullName>
    </submittedName>
</protein>
<keyword evidence="2" id="KW-0969">Cilium</keyword>
<evidence type="ECO:0000313" key="3">
    <source>
        <dbReference type="Proteomes" id="UP000029223"/>
    </source>
</evidence>
<reference evidence="3" key="1">
    <citation type="submission" date="2014-09" db="EMBL/GenBank/DDBJ databases">
        <title>Vibrio variabilis JCM 19239. (C206) whole genome shotgun sequence.</title>
        <authorList>
            <person name="Sawabe T."/>
            <person name="Meirelles P."/>
            <person name="Nakanishi M."/>
            <person name="Sayaka M."/>
            <person name="Hattori M."/>
            <person name="Ohkuma M."/>
        </authorList>
    </citation>
    <scope>NUCLEOTIDE SEQUENCE [LARGE SCALE GENOMIC DNA]</scope>
    <source>
        <strain evidence="3">JCM 19239</strain>
    </source>
</reference>
<dbReference type="Pfam" id="PF02120">
    <property type="entry name" value="Flg_hook"/>
    <property type="match status" value="1"/>
</dbReference>
<dbReference type="Gene3D" id="3.30.750.140">
    <property type="match status" value="1"/>
</dbReference>
<keyword evidence="2" id="KW-0282">Flagellum</keyword>
<organism evidence="2 3">
    <name type="scientific">Vibrio variabilis</name>
    <dbReference type="NCBI Taxonomy" id="990271"/>
    <lineage>
        <taxon>Bacteria</taxon>
        <taxon>Pseudomonadati</taxon>
        <taxon>Pseudomonadota</taxon>
        <taxon>Gammaproteobacteria</taxon>
        <taxon>Vibrionales</taxon>
        <taxon>Vibrionaceae</taxon>
        <taxon>Vibrio</taxon>
    </lineage>
</organism>
<gene>
    <name evidence="2" type="ORF">JCM19239_2504</name>
</gene>
<sequence length="478" mass="51961">MQLQTNPYGQRTTFSVFGDIETSVSSNRDSSFTHSSLLKSEYWHSTREIGSTQMTPLAQSFQTLYNTLEQLSYSLDDMEADAEVSPVTIQDGLIQSSSQGLGTSDAYLFSERKLLTSEGSALNLAHKATVATSHLTDSVPSTTGYSESSDSSANFGADRALLTGSLVPVSSGLPIEGGKASVSDQTPLLRTKIAADVALALDNALSESASLVDGLAYKNDSDVILLPRGAYRQHTSNPNELELAQRFQLETLFSPYSDSLRAELNVLALYASSMQSHTPSSLKVNDASWKTVFSQLQPISSHTAISPSTINTLTNTLAVSAENLASVIDNLGSRATSTNLIVEKSLPIEAQRQMYQVVKDKVQLQLDMNSQVARIRFDPPELGRMEMVLRIEGDKLTVQISATAATTREVLMATSERLRHELIAQNSALSEVDVALSQQQHSANPEQYLASFVEHDQEDVYDEASPSVPEYTAYIARV</sequence>
<proteinExistence type="predicted"/>
<dbReference type="InterPro" id="IPR021136">
    <property type="entry name" value="Flagellar_hook_control-like_C"/>
</dbReference>
<dbReference type="InterPro" id="IPR052563">
    <property type="entry name" value="FliK"/>
</dbReference>
<dbReference type="EMBL" id="BBMS01000030">
    <property type="protein sequence ID" value="GAL27542.1"/>
    <property type="molecule type" value="Genomic_DNA"/>
</dbReference>
<evidence type="ECO:0000313" key="2">
    <source>
        <dbReference type="EMBL" id="GAL27542.1"/>
    </source>
</evidence>
<dbReference type="PANTHER" id="PTHR37533:SF2">
    <property type="entry name" value="FLAGELLAR HOOK-LENGTH CONTROL PROTEIN"/>
    <property type="match status" value="1"/>
</dbReference>